<dbReference type="InterPro" id="IPR015943">
    <property type="entry name" value="WD40/YVTN_repeat-like_dom_sf"/>
</dbReference>
<dbReference type="Pfam" id="PF25168">
    <property type="entry name" value="Beta-prop_WDR36-Utp21_2nd"/>
    <property type="match status" value="1"/>
</dbReference>
<evidence type="ECO:0000256" key="1">
    <source>
        <dbReference type="PROSITE-ProRule" id="PRU00221"/>
    </source>
</evidence>
<gene>
    <name evidence="5" type="primary">UTP21</name>
    <name evidence="5" type="ORF">VKT23_004397</name>
</gene>
<dbReference type="PANTHER" id="PTHR22840:SF12">
    <property type="entry name" value="WD REPEAT-CONTAINING PROTEIN 36"/>
    <property type="match status" value="1"/>
</dbReference>
<dbReference type="SMART" id="SM00320">
    <property type="entry name" value="WD40"/>
    <property type="match status" value="10"/>
</dbReference>
<name>A0ABR1JUT4_9AGAR</name>
<dbReference type="Gene3D" id="2.130.10.10">
    <property type="entry name" value="YVTN repeat-like/Quinoprotein amine dehydrogenase"/>
    <property type="match status" value="2"/>
</dbReference>
<evidence type="ECO:0000313" key="6">
    <source>
        <dbReference type="Proteomes" id="UP001498398"/>
    </source>
</evidence>
<sequence length="954" mass="105003">MSVTANPDDSAPPRKKLRSTAKKSEKTPHENRLFVPFRALGHITNHVPFVLQTRSHKGATDGPRLHILTCLGRSWAMWNGGKMDLLFVGPEVPDQITSLAMDGDAIWVASGPYVIKYLRGKEVLRASNPLETSVSFIIIFGSQILALTEEGGRMYCWNTVSGDLESTIQFEQGFIATSILHPATYLNKVLVASSQGSIQLWNIHTRTCIHKFSSYRLLSLPSTSGLPSSAISALTQSPAIDVVGIGFTSGEISVYDIRTDERLMRMFMEGGGIRSLGFRSDGHPILASASSLGHIALWDLNEGGRLLHMVRGAHDSSISALEWVPGQPVLISSGEDNSVKQWLFDSPTAAPRLLKFRSGHQTPPHLIRFYGEDGKQLLTASRDRSLRCTSVVRDSRSFELSQGSLAKKATNLSMPVTSLKFPPISAISHSAARSKDWDDILTAHTDETFARSWSMQNKRLGKYTLGFAKTDKGKEKERHVPLGSVKAVCITACGNFGLASSSTGAIHMWNMQSGVKRRSFEVGSCPPEVSSQFRVTGATSKTRSVTGLATDSLNRTVIASTLDGTINFFDFHTANLEHTLILPSAAVSITLHRDSGLLAVVCDDMIVRIVDIETRRIVRELGGFKGRILDITFSPDSRWLIATSMDSVIKTFDIPTGRLIDAFKTSSVATSISFSPSNDFLATSHVDSVGIYLWANRAQYSEVSFQSVSEEDITVVALPSLQGIAEDEALDGLSPLSLQNRPPADVFSTPPKLEGDLITLTLLPRSRWQTLLKLEVIQQRNKPKEPPKAPEKAPFFLPTLPGVEPRFVTGQNERQAQPQKESRRLEHAVANTESVFLQKLKADSPDGDYETFFSYVKALSPAAVDLELRSLITLNSIKIFLHALTQRLKSHQDFEAIQAFQNVFLRMHADVIISNSELQQDIEVLCEVQRHESQRVLELVASSLGALSFVRDTL</sequence>
<accession>A0ABR1JUT4</accession>
<dbReference type="PANTHER" id="PTHR22840">
    <property type="entry name" value="WD REPEAT-CONTAINING PROTEIN 36"/>
    <property type="match status" value="1"/>
</dbReference>
<dbReference type="SUPFAM" id="SSF50978">
    <property type="entry name" value="WD40 repeat-like"/>
    <property type="match status" value="1"/>
</dbReference>
<dbReference type="Pfam" id="PF04192">
    <property type="entry name" value="Utp21"/>
    <property type="match status" value="1"/>
</dbReference>
<dbReference type="Pfam" id="PF25171">
    <property type="entry name" value="Beta-prop_WDR36-Utp21_1st"/>
    <property type="match status" value="1"/>
</dbReference>
<dbReference type="EMBL" id="JBANRG010000004">
    <property type="protein sequence ID" value="KAK7467340.1"/>
    <property type="molecule type" value="Genomic_DNA"/>
</dbReference>
<feature type="domain" description="WDR36/Utp21 N-terminal" evidence="4">
    <location>
        <begin position="67"/>
        <end position="345"/>
    </location>
</feature>
<feature type="domain" description="WDR36/Utp21 C-terminal" evidence="3">
    <location>
        <begin position="753"/>
        <end position="951"/>
    </location>
</feature>
<keyword evidence="6" id="KW-1185">Reference proteome</keyword>
<evidence type="ECO:0000256" key="2">
    <source>
        <dbReference type="SAM" id="MobiDB-lite"/>
    </source>
</evidence>
<dbReference type="SUPFAM" id="SSF50998">
    <property type="entry name" value="Quinoprotein alcohol dehydrogenase-like"/>
    <property type="match status" value="1"/>
</dbReference>
<evidence type="ECO:0000259" key="3">
    <source>
        <dbReference type="Pfam" id="PF04192"/>
    </source>
</evidence>
<evidence type="ECO:0000313" key="5">
    <source>
        <dbReference type="EMBL" id="KAK7467340.1"/>
    </source>
</evidence>
<dbReference type="InterPro" id="IPR001680">
    <property type="entry name" value="WD40_rpt"/>
</dbReference>
<dbReference type="InterPro" id="IPR007319">
    <property type="entry name" value="WDR36/Utp21_C"/>
</dbReference>
<reference evidence="5 6" key="1">
    <citation type="submission" date="2024-01" db="EMBL/GenBank/DDBJ databases">
        <title>A draft genome for the cacao thread blight pathogen Marasmiellus scandens.</title>
        <authorList>
            <person name="Baruah I.K."/>
            <person name="Leung J."/>
            <person name="Bukari Y."/>
            <person name="Amoako-Attah I."/>
            <person name="Meinhardt L.W."/>
            <person name="Bailey B.A."/>
            <person name="Cohen S.P."/>
        </authorList>
    </citation>
    <scope>NUCLEOTIDE SEQUENCE [LARGE SCALE GENOMIC DNA]</scope>
    <source>
        <strain evidence="5 6">GH-19</strain>
    </source>
</reference>
<comment type="caution">
    <text evidence="5">The sequence shown here is derived from an EMBL/GenBank/DDBJ whole genome shotgun (WGS) entry which is preliminary data.</text>
</comment>
<proteinExistence type="predicted"/>
<protein>
    <submittedName>
        <fullName evidence="5">rRNA-processing protein utp21</fullName>
    </submittedName>
</protein>
<dbReference type="InterPro" id="IPR036322">
    <property type="entry name" value="WD40_repeat_dom_sf"/>
</dbReference>
<keyword evidence="1" id="KW-0853">WD repeat</keyword>
<evidence type="ECO:0000259" key="4">
    <source>
        <dbReference type="Pfam" id="PF25171"/>
    </source>
</evidence>
<feature type="repeat" description="WD" evidence="1">
    <location>
        <begin position="621"/>
        <end position="662"/>
    </location>
</feature>
<dbReference type="InterPro" id="IPR059157">
    <property type="entry name" value="WDR36-Utp21_N"/>
</dbReference>
<feature type="region of interest" description="Disordered" evidence="2">
    <location>
        <begin position="1"/>
        <end position="28"/>
    </location>
</feature>
<organism evidence="5 6">
    <name type="scientific">Marasmiellus scandens</name>
    <dbReference type="NCBI Taxonomy" id="2682957"/>
    <lineage>
        <taxon>Eukaryota</taxon>
        <taxon>Fungi</taxon>
        <taxon>Dikarya</taxon>
        <taxon>Basidiomycota</taxon>
        <taxon>Agaricomycotina</taxon>
        <taxon>Agaricomycetes</taxon>
        <taxon>Agaricomycetidae</taxon>
        <taxon>Agaricales</taxon>
        <taxon>Marasmiineae</taxon>
        <taxon>Omphalotaceae</taxon>
        <taxon>Marasmiellus</taxon>
    </lineage>
</organism>
<feature type="repeat" description="WD" evidence="1">
    <location>
        <begin position="311"/>
        <end position="342"/>
    </location>
</feature>
<dbReference type="Proteomes" id="UP001498398">
    <property type="component" value="Unassembled WGS sequence"/>
</dbReference>
<dbReference type="PROSITE" id="PS50082">
    <property type="entry name" value="WD_REPEATS_2"/>
    <property type="match status" value="2"/>
</dbReference>
<dbReference type="InterPro" id="IPR011047">
    <property type="entry name" value="Quinoprotein_ADH-like_sf"/>
</dbReference>
<dbReference type="PROSITE" id="PS50294">
    <property type="entry name" value="WD_REPEATS_REGION"/>
    <property type="match status" value="1"/>
</dbReference>